<dbReference type="Gene3D" id="3.40.50.10540">
    <property type="entry name" value="Crotonobetainyl-coa:carnitine coa-transferase, domain 1"/>
    <property type="match status" value="1"/>
</dbReference>
<gene>
    <name evidence="2" type="ORF">HUO12_01020</name>
</gene>
<sequence>MQDDLNGVLVVSLEQAVAAPYASSRLADAGARVIKIERPEGDFARNYDTMVKGESAYFVWLNRGKESLCLDLREKDDRALLLRMIARADVFIENLKPGTLAKFGVELDALCDEHNGLIACSISGFGEEGPYSKLKAYDLIVQGEAGLCAITGTAHGPARVGVSVCDIAAGMTAHAAILQALFRREREGHGRRIRVSLFDALADWMNVPFLQYAYGGYQNQRSGVNHPSIAPYGAFPTGEGKQVIFSVQNQREWYAFCEHVMGDAALAEDPLFKTNMERLDNRSELESRVRARFSELRIASAMELLERSGIAYGRLNSIAELAEHPHLRRLTVNTDAGEVHVIAPGALYGDSASERVPTVPSIGAQSAEMREEFSE</sequence>
<name>A0A850HFY8_9SPHN</name>
<dbReference type="Pfam" id="PF02515">
    <property type="entry name" value="CoA_transf_3"/>
    <property type="match status" value="1"/>
</dbReference>
<dbReference type="InterPro" id="IPR023606">
    <property type="entry name" value="CoA-Trfase_III_dom_1_sf"/>
</dbReference>
<dbReference type="InterPro" id="IPR044855">
    <property type="entry name" value="CoA-Trfase_III_dom3_sf"/>
</dbReference>
<dbReference type="PANTHER" id="PTHR48207:SF3">
    <property type="entry name" value="SUCCINATE--HYDROXYMETHYLGLUTARATE COA-TRANSFERASE"/>
    <property type="match status" value="1"/>
</dbReference>
<dbReference type="RefSeq" id="WP_176271837.1">
    <property type="nucleotide sequence ID" value="NZ_JABWTA010000001.1"/>
</dbReference>
<dbReference type="InterPro" id="IPR003673">
    <property type="entry name" value="CoA-Trfase_fam_III"/>
</dbReference>
<dbReference type="Gene3D" id="3.30.1540.10">
    <property type="entry name" value="formyl-coa transferase, domain 3"/>
    <property type="match status" value="1"/>
</dbReference>
<comment type="caution">
    <text evidence="2">The sequence shown here is derived from an EMBL/GenBank/DDBJ whole genome shotgun (WGS) entry which is preliminary data.</text>
</comment>
<keyword evidence="3" id="KW-1185">Reference proteome</keyword>
<dbReference type="PANTHER" id="PTHR48207">
    <property type="entry name" value="SUCCINATE--HYDROXYMETHYLGLUTARATE COA-TRANSFERASE"/>
    <property type="match status" value="1"/>
</dbReference>
<dbReference type="Proteomes" id="UP000546031">
    <property type="component" value="Unassembled WGS sequence"/>
</dbReference>
<reference evidence="2 3" key="1">
    <citation type="submission" date="2020-06" db="EMBL/GenBank/DDBJ databases">
        <title>Altererythrobacter lutimaris sp. nov., a marine bacterium isolated from a tidal flat.</title>
        <authorList>
            <person name="Kim D."/>
            <person name="Yoo Y."/>
            <person name="Kim J.-J."/>
        </authorList>
    </citation>
    <scope>NUCLEOTIDE SEQUENCE [LARGE SCALE GENOMIC DNA]</scope>
    <source>
        <strain evidence="2 3">JGD-16</strain>
    </source>
</reference>
<evidence type="ECO:0000256" key="1">
    <source>
        <dbReference type="ARBA" id="ARBA00022679"/>
    </source>
</evidence>
<evidence type="ECO:0000313" key="2">
    <source>
        <dbReference type="EMBL" id="NVE93472.1"/>
    </source>
</evidence>
<organism evidence="2 3">
    <name type="scientific">Altererythrobacter lutimaris</name>
    <dbReference type="NCBI Taxonomy" id="2743979"/>
    <lineage>
        <taxon>Bacteria</taxon>
        <taxon>Pseudomonadati</taxon>
        <taxon>Pseudomonadota</taxon>
        <taxon>Alphaproteobacteria</taxon>
        <taxon>Sphingomonadales</taxon>
        <taxon>Erythrobacteraceae</taxon>
        <taxon>Altererythrobacter</taxon>
    </lineage>
</organism>
<dbReference type="EMBL" id="JABWTA010000001">
    <property type="protein sequence ID" value="NVE93472.1"/>
    <property type="molecule type" value="Genomic_DNA"/>
</dbReference>
<dbReference type="InterPro" id="IPR050483">
    <property type="entry name" value="CoA-transferase_III_domain"/>
</dbReference>
<dbReference type="SUPFAM" id="SSF89796">
    <property type="entry name" value="CoA-transferase family III (CaiB/BaiF)"/>
    <property type="match status" value="1"/>
</dbReference>
<keyword evidence="1 2" id="KW-0808">Transferase</keyword>
<dbReference type="AlphaFoldDB" id="A0A850HFY8"/>
<evidence type="ECO:0000313" key="3">
    <source>
        <dbReference type="Proteomes" id="UP000546031"/>
    </source>
</evidence>
<protein>
    <submittedName>
        <fullName evidence="2">CoA transferase</fullName>
    </submittedName>
</protein>
<proteinExistence type="predicted"/>
<dbReference type="GO" id="GO:0008410">
    <property type="term" value="F:CoA-transferase activity"/>
    <property type="evidence" value="ECO:0007669"/>
    <property type="project" value="TreeGrafter"/>
</dbReference>
<accession>A0A850HFY8</accession>